<proteinExistence type="predicted"/>
<evidence type="ECO:0000259" key="8">
    <source>
        <dbReference type="Pfam" id="PF03600"/>
    </source>
</evidence>
<feature type="transmembrane region" description="Helical" evidence="7">
    <location>
        <begin position="36"/>
        <end position="52"/>
    </location>
</feature>
<evidence type="ECO:0000313" key="9">
    <source>
        <dbReference type="EMBL" id="MDO6454527.1"/>
    </source>
</evidence>
<dbReference type="RefSeq" id="WP_303551265.1">
    <property type="nucleotide sequence ID" value="NZ_JAUOPG010000008.1"/>
</dbReference>
<dbReference type="GO" id="GO:0005886">
    <property type="term" value="C:plasma membrane"/>
    <property type="evidence" value="ECO:0007669"/>
    <property type="project" value="TreeGrafter"/>
</dbReference>
<comment type="subcellular location">
    <subcellularLocation>
        <location evidence="1">Membrane</location>
        <topology evidence="1">Multi-pass membrane protein</topology>
    </subcellularLocation>
</comment>
<feature type="transmembrane region" description="Helical" evidence="7">
    <location>
        <begin position="120"/>
        <end position="138"/>
    </location>
</feature>
<keyword evidence="4" id="KW-0677">Repeat</keyword>
<dbReference type="InterPro" id="IPR031312">
    <property type="entry name" value="Na/sul_symport_CS"/>
</dbReference>
<keyword evidence="2" id="KW-0813">Transport</keyword>
<reference evidence="9" key="1">
    <citation type="submission" date="2023-07" db="EMBL/GenBank/DDBJ databases">
        <title>Genome content predicts the carbon catabolic preferences of heterotrophic bacteria.</title>
        <authorList>
            <person name="Gralka M."/>
        </authorList>
    </citation>
    <scope>NUCLEOTIDE SEQUENCE</scope>
    <source>
        <strain evidence="9">I2M16</strain>
    </source>
</reference>
<feature type="transmembrane region" description="Helical" evidence="7">
    <location>
        <begin position="6"/>
        <end position="24"/>
    </location>
</feature>
<feature type="transmembrane region" description="Helical" evidence="7">
    <location>
        <begin position="97"/>
        <end position="114"/>
    </location>
</feature>
<gene>
    <name evidence="9" type="ORF">Q4490_13210</name>
</gene>
<evidence type="ECO:0000256" key="7">
    <source>
        <dbReference type="SAM" id="Phobius"/>
    </source>
</evidence>
<dbReference type="Pfam" id="PF03600">
    <property type="entry name" value="CitMHS"/>
    <property type="match status" value="1"/>
</dbReference>
<dbReference type="GO" id="GO:0055085">
    <property type="term" value="P:transmembrane transport"/>
    <property type="evidence" value="ECO:0007669"/>
    <property type="project" value="InterPro"/>
</dbReference>
<evidence type="ECO:0000256" key="3">
    <source>
        <dbReference type="ARBA" id="ARBA00022692"/>
    </source>
</evidence>
<sequence length="180" mass="19202">VLLSASGLLSILEAAFLAAGAMLVTRCISVTKARRNIDLTVITVIAASFSLGEAMTKTGMAEQIAQWLMFGGMSPWVMLAIVYVLTTLFTEVITNNAAAILMFPIAVSIAQQLGVDHMPFVIAVMFAASASFIMPLGYQTNLMVMGPGGYQTSDFLKIGIPMSIIVSVTSIVLIPFIWAF</sequence>
<evidence type="ECO:0000313" key="10">
    <source>
        <dbReference type="Proteomes" id="UP001169862"/>
    </source>
</evidence>
<organism evidence="9 10">
    <name type="scientific">Neptunomonas phycophila</name>
    <dbReference type="NCBI Taxonomy" id="1572645"/>
    <lineage>
        <taxon>Bacteria</taxon>
        <taxon>Pseudomonadati</taxon>
        <taxon>Pseudomonadota</taxon>
        <taxon>Gammaproteobacteria</taxon>
        <taxon>Oceanospirillales</taxon>
        <taxon>Oceanospirillaceae</taxon>
        <taxon>Neptunomonas</taxon>
    </lineage>
</organism>
<feature type="transmembrane region" description="Helical" evidence="7">
    <location>
        <begin position="64"/>
        <end position="85"/>
    </location>
</feature>
<evidence type="ECO:0000256" key="5">
    <source>
        <dbReference type="ARBA" id="ARBA00022989"/>
    </source>
</evidence>
<dbReference type="AlphaFoldDB" id="A0AAW7XLI7"/>
<feature type="transmembrane region" description="Helical" evidence="7">
    <location>
        <begin position="158"/>
        <end position="178"/>
    </location>
</feature>
<keyword evidence="3 7" id="KW-0812">Transmembrane</keyword>
<dbReference type="Proteomes" id="UP001169862">
    <property type="component" value="Unassembled WGS sequence"/>
</dbReference>
<keyword evidence="5 7" id="KW-1133">Transmembrane helix</keyword>
<dbReference type="PANTHER" id="PTHR43652:SF2">
    <property type="entry name" value="BASIC AMINO ACID ANTIPORTER YFCC-RELATED"/>
    <property type="match status" value="1"/>
</dbReference>
<feature type="domain" description="Citrate transporter-like" evidence="8">
    <location>
        <begin position="9"/>
        <end position="179"/>
    </location>
</feature>
<protein>
    <submittedName>
        <fullName evidence="9">SLC13 family permease</fullName>
    </submittedName>
</protein>
<evidence type="ECO:0000256" key="4">
    <source>
        <dbReference type="ARBA" id="ARBA00022737"/>
    </source>
</evidence>
<evidence type="ECO:0000256" key="6">
    <source>
        <dbReference type="ARBA" id="ARBA00023136"/>
    </source>
</evidence>
<accession>A0AAW7XLI7</accession>
<dbReference type="PROSITE" id="PS01271">
    <property type="entry name" value="NA_SULFATE"/>
    <property type="match status" value="1"/>
</dbReference>
<comment type="caution">
    <text evidence="9">The sequence shown here is derived from an EMBL/GenBank/DDBJ whole genome shotgun (WGS) entry which is preliminary data.</text>
</comment>
<dbReference type="EMBL" id="JAUOPG010000008">
    <property type="protein sequence ID" value="MDO6454527.1"/>
    <property type="molecule type" value="Genomic_DNA"/>
</dbReference>
<evidence type="ECO:0000256" key="2">
    <source>
        <dbReference type="ARBA" id="ARBA00022448"/>
    </source>
</evidence>
<dbReference type="PANTHER" id="PTHR43652">
    <property type="entry name" value="BASIC AMINO ACID ANTIPORTER YFCC-RELATED"/>
    <property type="match status" value="1"/>
</dbReference>
<keyword evidence="6 7" id="KW-0472">Membrane</keyword>
<dbReference type="InterPro" id="IPR004680">
    <property type="entry name" value="Cit_transptr-like_dom"/>
</dbReference>
<evidence type="ECO:0000256" key="1">
    <source>
        <dbReference type="ARBA" id="ARBA00004141"/>
    </source>
</evidence>
<feature type="non-terminal residue" evidence="9">
    <location>
        <position position="1"/>
    </location>
</feature>
<name>A0AAW7XLI7_9GAMM</name>
<dbReference type="InterPro" id="IPR051679">
    <property type="entry name" value="DASS-Related_Transporters"/>
</dbReference>